<feature type="region of interest" description="Disordered" evidence="3">
    <location>
        <begin position="217"/>
        <end position="251"/>
    </location>
</feature>
<organism evidence="5 6">
    <name type="scientific">Caldovatus aquaticus</name>
    <dbReference type="NCBI Taxonomy" id="2865671"/>
    <lineage>
        <taxon>Bacteria</taxon>
        <taxon>Pseudomonadati</taxon>
        <taxon>Pseudomonadota</taxon>
        <taxon>Alphaproteobacteria</taxon>
        <taxon>Acetobacterales</taxon>
        <taxon>Roseomonadaceae</taxon>
        <taxon>Caldovatus</taxon>
    </lineage>
</organism>
<dbReference type="RefSeq" id="WP_220117116.1">
    <property type="nucleotide sequence ID" value="NZ_JAHZUY010000014.1"/>
</dbReference>
<gene>
    <name evidence="5" type="ORF">K1J50_07630</name>
</gene>
<dbReference type="SMART" id="SM00116">
    <property type="entry name" value="CBS"/>
    <property type="match status" value="2"/>
</dbReference>
<dbReference type="EMBL" id="JAHZUY010000014">
    <property type="protein sequence ID" value="MBW8269356.1"/>
    <property type="molecule type" value="Genomic_DNA"/>
</dbReference>
<feature type="compositionally biased region" description="Low complexity" evidence="3">
    <location>
        <begin position="43"/>
        <end position="54"/>
    </location>
</feature>
<accession>A0ABS7F150</accession>
<proteinExistence type="predicted"/>
<feature type="region of interest" description="Disordered" evidence="3">
    <location>
        <begin position="1"/>
        <end position="92"/>
    </location>
</feature>
<name>A0ABS7F150_9PROT</name>
<dbReference type="Gene3D" id="3.10.580.10">
    <property type="entry name" value="CBS-domain"/>
    <property type="match status" value="1"/>
</dbReference>
<dbReference type="PROSITE" id="PS51371">
    <property type="entry name" value="CBS"/>
    <property type="match status" value="2"/>
</dbReference>
<dbReference type="Pfam" id="PF00571">
    <property type="entry name" value="CBS"/>
    <property type="match status" value="2"/>
</dbReference>
<protein>
    <submittedName>
        <fullName evidence="5">CBS domain-containing protein</fullName>
    </submittedName>
</protein>
<feature type="compositionally biased region" description="Low complexity" evidence="3">
    <location>
        <begin position="62"/>
        <end position="88"/>
    </location>
</feature>
<dbReference type="PANTHER" id="PTHR43080">
    <property type="entry name" value="CBS DOMAIN-CONTAINING PROTEIN CBSX3, MITOCHONDRIAL"/>
    <property type="match status" value="1"/>
</dbReference>
<evidence type="ECO:0000256" key="2">
    <source>
        <dbReference type="PROSITE-ProRule" id="PRU00703"/>
    </source>
</evidence>
<evidence type="ECO:0000313" key="5">
    <source>
        <dbReference type="EMBL" id="MBW8269356.1"/>
    </source>
</evidence>
<feature type="compositionally biased region" description="Polar residues" evidence="3">
    <location>
        <begin position="1"/>
        <end position="16"/>
    </location>
</feature>
<comment type="caution">
    <text evidence="5">The sequence shown here is derived from an EMBL/GenBank/DDBJ whole genome shotgun (WGS) entry which is preliminary data.</text>
</comment>
<dbReference type="InterPro" id="IPR051257">
    <property type="entry name" value="Diverse_CBS-Domain"/>
</dbReference>
<sequence>MADTPRPQTRSNQPSQADGEAERERSAPQPPGAAAEAGGGRRGAAASAAPQGGADMIRRGAEAAGEMAGEAGRAAGHGMRAAGAAAAETTRRTSRVLAEGGRELMDDAAGEFEEIGRRVARAVEETAGEMRRMMVLPRIANGALREAQQAMGELLDGMAAVNLRIAREIMRLADPTPVVDLQRRVVRECVGALMEGSTQVLRAARRSAEETLRPMEEELEQVRGGRRTEDGGGRWGQGGQRLQQQSSPSAGEVMRTGMRMVGPDETIQQAARLMSEEDVSVLPVGEEGRLLGVVTGRDLAVRLIAEGRDPARTRIREVMRTEPPCLFPDEDAGRAVETMAGQRLGGLPVVSRDDHRFLGLIALSDLTARQAAGGNGPLAAPGVRLWGGGGAPPGGGPPPGAPAGRETATPMKITLDIDCTPDEARRFFGLPDVAPLQEAVLRRMERQMLDAADALSPEALIRLWMPLAPATPEAVQRAMADLFRAPFARAGETTARRRGADGAPER</sequence>
<feature type="region of interest" description="Disordered" evidence="3">
    <location>
        <begin position="387"/>
        <end position="407"/>
    </location>
</feature>
<feature type="compositionally biased region" description="Basic and acidic residues" evidence="3">
    <location>
        <begin position="217"/>
        <end position="232"/>
    </location>
</feature>
<feature type="domain" description="CBS" evidence="4">
    <location>
        <begin position="319"/>
        <end position="378"/>
    </location>
</feature>
<dbReference type="PANTHER" id="PTHR43080:SF2">
    <property type="entry name" value="CBS DOMAIN-CONTAINING PROTEIN"/>
    <property type="match status" value="1"/>
</dbReference>
<keyword evidence="6" id="KW-1185">Reference proteome</keyword>
<feature type="domain" description="CBS" evidence="4">
    <location>
        <begin position="254"/>
        <end position="310"/>
    </location>
</feature>
<dbReference type="InterPro" id="IPR046342">
    <property type="entry name" value="CBS_dom_sf"/>
</dbReference>
<dbReference type="Pfam" id="PF20099">
    <property type="entry name" value="DUF6489"/>
    <property type="match status" value="1"/>
</dbReference>
<dbReference type="Proteomes" id="UP001519924">
    <property type="component" value="Unassembled WGS sequence"/>
</dbReference>
<evidence type="ECO:0000313" key="6">
    <source>
        <dbReference type="Proteomes" id="UP001519924"/>
    </source>
</evidence>
<reference evidence="5 6" key="1">
    <citation type="submission" date="2021-08" db="EMBL/GenBank/DDBJ databases">
        <title>Caldovatus sediminis gen. nov., sp. nov., a moderately thermophilic bacterium isolated from a hot spring.</title>
        <authorList>
            <person name="Hu C.-J."/>
            <person name="Li W.-J."/>
            <person name="Xian W.-D."/>
        </authorList>
    </citation>
    <scope>NUCLEOTIDE SEQUENCE [LARGE SCALE GENOMIC DNA]</scope>
    <source>
        <strain evidence="5 6">SYSU G05006</strain>
    </source>
</reference>
<evidence type="ECO:0000256" key="3">
    <source>
        <dbReference type="SAM" id="MobiDB-lite"/>
    </source>
</evidence>
<evidence type="ECO:0000259" key="4">
    <source>
        <dbReference type="PROSITE" id="PS51371"/>
    </source>
</evidence>
<dbReference type="InterPro" id="IPR000644">
    <property type="entry name" value="CBS_dom"/>
</dbReference>
<keyword evidence="1 2" id="KW-0129">CBS domain</keyword>
<evidence type="ECO:0000256" key="1">
    <source>
        <dbReference type="ARBA" id="ARBA00023122"/>
    </source>
</evidence>
<dbReference type="InterPro" id="IPR045502">
    <property type="entry name" value="DUF6489"/>
</dbReference>
<dbReference type="SUPFAM" id="SSF54631">
    <property type="entry name" value="CBS-domain pair"/>
    <property type="match status" value="1"/>
</dbReference>